<reference evidence="1 2" key="1">
    <citation type="journal article" date="2012" name="J. Am. Chem. Soc.">
        <title>Bacterial biosynthesis and maturation of the didemnin anti-cancer agents.</title>
        <authorList>
            <person name="Xu Y."/>
            <person name="Kersten R.D."/>
            <person name="Nam S.J."/>
            <person name="Lu L."/>
            <person name="Al-Suwailem A.M."/>
            <person name="Zheng H."/>
            <person name="Fenical W."/>
            <person name="Dorrestein P.C."/>
            <person name="Moore B.S."/>
            <person name="Qian P.Y."/>
        </authorList>
    </citation>
    <scope>NUCLEOTIDE SEQUENCE [LARGE SCALE GENOMIC DNA]</scope>
    <source>
        <strain evidence="1 2">KA081020-065</strain>
    </source>
</reference>
<evidence type="ECO:0000313" key="1">
    <source>
        <dbReference type="EMBL" id="AFK54869.1"/>
    </source>
</evidence>
<dbReference type="STRING" id="1110502.TMO_3031"/>
<protein>
    <recommendedName>
        <fullName evidence="3">SAM-dependent methyltransferase</fullName>
    </recommendedName>
</protein>
<dbReference type="HOGENOM" id="CLU_966249_0_0_5"/>
<sequence>MTAIEMTAAAGTAAPKRPMSGAAAGLDAALGWAATRALAEAIRGGTFERLAAGRADPTELAAAVGLPVDRLLAQLAALGAQGLVQLEEDGRVQLADHAGEVARAAAVVLGGGVPAAPSRLDWPILDPALGTWAAAALAPAGRWLVLGGDAGFVRSFGEGLDLSHQAEDAAEFGAALAGEDWPVGLDGVLILRGLGRSAKTAISAVIEAAEEALHPGGCFACLDLVLDDDYAGPRHAGLWAFAQADLGGEAPPLTLNFLGLRLAELCFTPPVAAEAPDGVHRLIWSRRD</sequence>
<proteinExistence type="predicted"/>
<dbReference type="AlphaFoldDB" id="I3TQ31"/>
<name>I3TQ31_TISMK</name>
<dbReference type="KEGG" id="tmo:TMO_3031"/>
<keyword evidence="2" id="KW-1185">Reference proteome</keyword>
<gene>
    <name evidence="1" type="ordered locus">TMO_3031</name>
</gene>
<accession>I3TQ31</accession>
<organism evidence="1 2">
    <name type="scientific">Tistrella mobilis (strain KA081020-065)</name>
    <dbReference type="NCBI Taxonomy" id="1110502"/>
    <lineage>
        <taxon>Bacteria</taxon>
        <taxon>Pseudomonadati</taxon>
        <taxon>Pseudomonadota</taxon>
        <taxon>Alphaproteobacteria</taxon>
        <taxon>Geminicoccales</taxon>
        <taxon>Geminicoccaceae</taxon>
        <taxon>Tistrella</taxon>
    </lineage>
</organism>
<evidence type="ECO:0000313" key="2">
    <source>
        <dbReference type="Proteomes" id="UP000005258"/>
    </source>
</evidence>
<evidence type="ECO:0008006" key="3">
    <source>
        <dbReference type="Google" id="ProtNLM"/>
    </source>
</evidence>
<dbReference type="SUPFAM" id="SSF46785">
    <property type="entry name" value="Winged helix' DNA-binding domain"/>
    <property type="match status" value="1"/>
</dbReference>
<dbReference type="InterPro" id="IPR036390">
    <property type="entry name" value="WH_DNA-bd_sf"/>
</dbReference>
<dbReference type="InterPro" id="IPR036388">
    <property type="entry name" value="WH-like_DNA-bd_sf"/>
</dbReference>
<dbReference type="Proteomes" id="UP000005258">
    <property type="component" value="Chromosome"/>
</dbReference>
<dbReference type="Gene3D" id="1.10.10.10">
    <property type="entry name" value="Winged helix-like DNA-binding domain superfamily/Winged helix DNA-binding domain"/>
    <property type="match status" value="1"/>
</dbReference>
<dbReference type="RefSeq" id="WP_014746546.1">
    <property type="nucleotide sequence ID" value="NC_017956.1"/>
</dbReference>
<dbReference type="EMBL" id="CP003236">
    <property type="protein sequence ID" value="AFK54869.1"/>
    <property type="molecule type" value="Genomic_DNA"/>
</dbReference>